<dbReference type="PANTHER" id="PTHR13504">
    <property type="entry name" value="FIDO DOMAIN-CONTAINING PROTEIN DDB_G0283145"/>
    <property type="match status" value="1"/>
</dbReference>
<name>A0A2M7AP72_UNCKA</name>
<evidence type="ECO:0000256" key="1">
    <source>
        <dbReference type="PIRSR" id="PIRSR640198-1"/>
    </source>
</evidence>
<dbReference type="Proteomes" id="UP000229916">
    <property type="component" value="Unassembled WGS sequence"/>
</dbReference>
<dbReference type="AlphaFoldDB" id="A0A2M7AP72"/>
<evidence type="ECO:0000313" key="5">
    <source>
        <dbReference type="EMBL" id="PIU69172.1"/>
    </source>
</evidence>
<dbReference type="Gene3D" id="1.10.3290.10">
    <property type="entry name" value="Fido-like domain"/>
    <property type="match status" value="1"/>
</dbReference>
<dbReference type="InterPro" id="IPR040198">
    <property type="entry name" value="Fido_containing"/>
</dbReference>
<comment type="caution">
    <text evidence="5">The sequence shown here is derived from an EMBL/GenBank/DDBJ whole genome shotgun (WGS) entry which is preliminary data.</text>
</comment>
<feature type="binding site" evidence="2">
    <location>
        <begin position="193"/>
        <end position="200"/>
    </location>
    <ligand>
        <name>ATP</name>
        <dbReference type="ChEBI" id="CHEBI:30616"/>
    </ligand>
</feature>
<reference evidence="6" key="1">
    <citation type="submission" date="2017-09" db="EMBL/GenBank/DDBJ databases">
        <title>Depth-based differentiation of microbial function through sediment-hosted aquifers and enrichment of novel symbionts in the deep terrestrial subsurface.</title>
        <authorList>
            <person name="Probst A.J."/>
            <person name="Ladd B."/>
            <person name="Jarett J.K."/>
            <person name="Geller-Mcgrath D.E."/>
            <person name="Sieber C.M.K."/>
            <person name="Emerson J.B."/>
            <person name="Anantharaman K."/>
            <person name="Thomas B.C."/>
            <person name="Malmstrom R."/>
            <person name="Stieglmeier M."/>
            <person name="Klingl A."/>
            <person name="Woyke T."/>
            <person name="Ryan C.M."/>
            <person name="Banfield J.F."/>
        </authorList>
    </citation>
    <scope>NUCLEOTIDE SEQUENCE [LARGE SCALE GENOMIC DNA]</scope>
</reference>
<dbReference type="Pfam" id="PF02661">
    <property type="entry name" value="Fic"/>
    <property type="match status" value="1"/>
</dbReference>
<gene>
    <name evidence="5" type="ORF">COS81_01065</name>
</gene>
<dbReference type="InterPro" id="IPR036597">
    <property type="entry name" value="Fido-like_dom_sf"/>
</dbReference>
<dbReference type="GO" id="GO:0005524">
    <property type="term" value="F:ATP binding"/>
    <property type="evidence" value="ECO:0007669"/>
    <property type="project" value="UniProtKB-KW"/>
</dbReference>
<dbReference type="EMBL" id="PEWD01000023">
    <property type="protein sequence ID" value="PIU69172.1"/>
    <property type="molecule type" value="Genomic_DNA"/>
</dbReference>
<keyword evidence="2" id="KW-0067">ATP-binding</keyword>
<organism evidence="5 6">
    <name type="scientific">candidate division WWE3 bacterium CG06_land_8_20_14_3_00_42_16</name>
    <dbReference type="NCBI Taxonomy" id="1975083"/>
    <lineage>
        <taxon>Bacteria</taxon>
        <taxon>Katanobacteria</taxon>
    </lineage>
</organism>
<evidence type="ECO:0000256" key="2">
    <source>
        <dbReference type="PIRSR" id="PIRSR640198-2"/>
    </source>
</evidence>
<dbReference type="SUPFAM" id="SSF140931">
    <property type="entry name" value="Fic-like"/>
    <property type="match status" value="1"/>
</dbReference>
<keyword evidence="2" id="KW-0547">Nucleotide-binding</keyword>
<dbReference type="PANTHER" id="PTHR13504:SF38">
    <property type="entry name" value="FIDO DOMAIN-CONTAINING PROTEIN"/>
    <property type="match status" value="1"/>
</dbReference>
<dbReference type="PROSITE" id="PS51459">
    <property type="entry name" value="FIDO"/>
    <property type="match status" value="1"/>
</dbReference>
<dbReference type="InterPro" id="IPR036388">
    <property type="entry name" value="WH-like_DNA-bd_sf"/>
</dbReference>
<evidence type="ECO:0000256" key="3">
    <source>
        <dbReference type="PIRSR" id="PIRSR640198-3"/>
    </source>
</evidence>
<protein>
    <recommendedName>
        <fullName evidence="4">Fido domain-containing protein</fullName>
    </recommendedName>
</protein>
<sequence length="346" mass="40398">MFQPNYKITHKILKDIAHIEAAKEIIENSPLIPSYERKFKDEALIRAVHYSTHIEGNPLNFSDAKKVLEGKAEDLVARERDINDIINYRNVLKYIENIQKAPIDEKTILTIHKVVMDKILTSEKSGKFRLEKVAVRNSKTKEISFTPPKAEEVGKLVQDFILWLSSQEAKETFPVLKAGISHYELARIHPFVDGNGRTARALTTLILYREGYDIKNFFCLDEYYDRNLQNYYQALQSVKPPDNDLTGWLEYFSFGLLDEFSKIKEKVLKISRDVKIKKNIGQVVLNERQERIVEFISDYGKIQNQDWHNLFPEISDDTILRELKDLVKKKVIKKRGKTKAAYYELR</sequence>
<feature type="active site" evidence="1">
    <location>
        <position position="189"/>
    </location>
</feature>
<accession>A0A2M7AP72</accession>
<dbReference type="InterPro" id="IPR003812">
    <property type="entry name" value="Fido"/>
</dbReference>
<feature type="site" description="Important for autoinhibition of adenylyltransferase activity" evidence="3">
    <location>
        <position position="55"/>
    </location>
</feature>
<dbReference type="Gene3D" id="1.10.10.10">
    <property type="entry name" value="Winged helix-like DNA-binding domain superfamily/Winged helix DNA-binding domain"/>
    <property type="match status" value="1"/>
</dbReference>
<proteinExistence type="predicted"/>
<evidence type="ECO:0000259" key="4">
    <source>
        <dbReference type="PROSITE" id="PS51459"/>
    </source>
</evidence>
<evidence type="ECO:0000313" key="6">
    <source>
        <dbReference type="Proteomes" id="UP000229916"/>
    </source>
</evidence>
<feature type="domain" description="Fido" evidence="4">
    <location>
        <begin position="103"/>
        <end position="254"/>
    </location>
</feature>